<dbReference type="RefSeq" id="WP_380224933.1">
    <property type="nucleotide sequence ID" value="NZ_JBHSOF010000009.1"/>
</dbReference>
<feature type="domain" description="HTH merR-type" evidence="5">
    <location>
        <begin position="1"/>
        <end position="68"/>
    </location>
</feature>
<sequence>MRIGELARLTGVSTRLLRYYEEQNLLRPTRSTGGYREYDEGDTVRVRQIRSLLAAGLSTRVIAEILPCASGPVPALEACPNLLGTLRDELAELDARIGELTRSRNALAGYLDAAEPPSRLYTAA</sequence>
<keyword evidence="1" id="KW-0678">Repressor</keyword>
<accession>A0ABW0WYC9</accession>
<keyword evidence="4" id="KW-0804">Transcription</keyword>
<dbReference type="PRINTS" id="PR00040">
    <property type="entry name" value="HTHMERR"/>
</dbReference>
<evidence type="ECO:0000256" key="2">
    <source>
        <dbReference type="ARBA" id="ARBA00023015"/>
    </source>
</evidence>
<keyword evidence="7" id="KW-1185">Reference proteome</keyword>
<dbReference type="InterPro" id="IPR009061">
    <property type="entry name" value="DNA-bd_dom_put_sf"/>
</dbReference>
<evidence type="ECO:0000256" key="3">
    <source>
        <dbReference type="ARBA" id="ARBA00023125"/>
    </source>
</evidence>
<evidence type="ECO:0000256" key="4">
    <source>
        <dbReference type="ARBA" id="ARBA00023163"/>
    </source>
</evidence>
<keyword evidence="2" id="KW-0805">Transcription regulation</keyword>
<comment type="caution">
    <text evidence="6">The sequence shown here is derived from an EMBL/GenBank/DDBJ whole genome shotgun (WGS) entry which is preliminary data.</text>
</comment>
<dbReference type="SUPFAM" id="SSF46955">
    <property type="entry name" value="Putative DNA-binding domain"/>
    <property type="match status" value="1"/>
</dbReference>
<keyword evidence="3" id="KW-0238">DNA-binding</keyword>
<evidence type="ECO:0000259" key="5">
    <source>
        <dbReference type="PROSITE" id="PS50937"/>
    </source>
</evidence>
<gene>
    <name evidence="6" type="ORF">ACFP3U_09835</name>
</gene>
<evidence type="ECO:0000313" key="7">
    <source>
        <dbReference type="Proteomes" id="UP001595975"/>
    </source>
</evidence>
<dbReference type="EMBL" id="JBHSOF010000009">
    <property type="protein sequence ID" value="MFC5663277.1"/>
    <property type="molecule type" value="Genomic_DNA"/>
</dbReference>
<dbReference type="Pfam" id="PF13411">
    <property type="entry name" value="MerR_1"/>
    <property type="match status" value="1"/>
</dbReference>
<reference evidence="7" key="1">
    <citation type="journal article" date="2019" name="Int. J. Syst. Evol. Microbiol.">
        <title>The Global Catalogue of Microorganisms (GCM) 10K type strain sequencing project: providing services to taxonomists for standard genome sequencing and annotation.</title>
        <authorList>
            <consortium name="The Broad Institute Genomics Platform"/>
            <consortium name="The Broad Institute Genome Sequencing Center for Infectious Disease"/>
            <person name="Wu L."/>
            <person name="Ma J."/>
        </authorList>
    </citation>
    <scope>NUCLEOTIDE SEQUENCE [LARGE SCALE GENOMIC DNA]</scope>
    <source>
        <strain evidence="7">CGMCC 4.1437</strain>
    </source>
</reference>
<dbReference type="CDD" id="cd01282">
    <property type="entry name" value="HTH_MerR-like_sg3"/>
    <property type="match status" value="1"/>
</dbReference>
<dbReference type="PANTHER" id="PTHR30204">
    <property type="entry name" value="REDOX-CYCLING DRUG-SENSING TRANSCRIPTIONAL ACTIVATOR SOXR"/>
    <property type="match status" value="1"/>
</dbReference>
<name>A0ABW0WYC9_9ACTN</name>
<dbReference type="InterPro" id="IPR000551">
    <property type="entry name" value="MerR-type_HTH_dom"/>
</dbReference>
<dbReference type="Gene3D" id="1.10.1660.10">
    <property type="match status" value="1"/>
</dbReference>
<dbReference type="Proteomes" id="UP001595975">
    <property type="component" value="Unassembled WGS sequence"/>
</dbReference>
<dbReference type="PROSITE" id="PS00552">
    <property type="entry name" value="HTH_MERR_1"/>
    <property type="match status" value="1"/>
</dbReference>
<evidence type="ECO:0000313" key="6">
    <source>
        <dbReference type="EMBL" id="MFC5663277.1"/>
    </source>
</evidence>
<dbReference type="PROSITE" id="PS50937">
    <property type="entry name" value="HTH_MERR_2"/>
    <property type="match status" value="1"/>
</dbReference>
<dbReference type="SMART" id="SM00422">
    <property type="entry name" value="HTH_MERR"/>
    <property type="match status" value="1"/>
</dbReference>
<organism evidence="6 7">
    <name type="scientific">Kitasatospora misakiensis</name>
    <dbReference type="NCBI Taxonomy" id="67330"/>
    <lineage>
        <taxon>Bacteria</taxon>
        <taxon>Bacillati</taxon>
        <taxon>Actinomycetota</taxon>
        <taxon>Actinomycetes</taxon>
        <taxon>Kitasatosporales</taxon>
        <taxon>Streptomycetaceae</taxon>
        <taxon>Kitasatospora</taxon>
    </lineage>
</organism>
<evidence type="ECO:0000256" key="1">
    <source>
        <dbReference type="ARBA" id="ARBA00022491"/>
    </source>
</evidence>
<proteinExistence type="predicted"/>
<protein>
    <submittedName>
        <fullName evidence="6">MerR family transcriptional regulator</fullName>
    </submittedName>
</protein>
<dbReference type="PANTHER" id="PTHR30204:SF69">
    <property type="entry name" value="MERR-FAMILY TRANSCRIPTIONAL REGULATOR"/>
    <property type="match status" value="1"/>
</dbReference>
<dbReference type="InterPro" id="IPR047057">
    <property type="entry name" value="MerR_fam"/>
</dbReference>